<name>A0ACB6QI36_9PLEO</name>
<sequence length="219" mass="23841">MLRILLYTSALLLPVIADHGKTTRYWDCCKPSCSWKGKAPVTMPVHTCNKDDQWDWNADLANACGGGDAFACSNTSPWVGENDVAYGFAAVKLAGKGEDQTCCSCYELKFTTTSIAGKTMIVQAINTGGDLGQNHFDLTIPGGGVGLFDACTKQFNGAPLGDQYGGYHNRNDCYSLPDAWRGGCLFRFDWFQNADNPEMEFNEIACPKSLIDRSGCART</sequence>
<accession>A0ACB6QI36</accession>
<organism evidence="1 2">
    <name type="scientific">Lindgomyces ingoldianus</name>
    <dbReference type="NCBI Taxonomy" id="673940"/>
    <lineage>
        <taxon>Eukaryota</taxon>
        <taxon>Fungi</taxon>
        <taxon>Dikarya</taxon>
        <taxon>Ascomycota</taxon>
        <taxon>Pezizomycotina</taxon>
        <taxon>Dothideomycetes</taxon>
        <taxon>Pleosporomycetidae</taxon>
        <taxon>Pleosporales</taxon>
        <taxon>Lindgomycetaceae</taxon>
        <taxon>Lindgomyces</taxon>
    </lineage>
</organism>
<comment type="caution">
    <text evidence="1">The sequence shown here is derived from an EMBL/GenBank/DDBJ whole genome shotgun (WGS) entry which is preliminary data.</text>
</comment>
<reference evidence="1" key="1">
    <citation type="journal article" date="2020" name="Stud. Mycol.">
        <title>101 Dothideomycetes genomes: a test case for predicting lifestyles and emergence of pathogens.</title>
        <authorList>
            <person name="Haridas S."/>
            <person name="Albert R."/>
            <person name="Binder M."/>
            <person name="Bloem J."/>
            <person name="Labutti K."/>
            <person name="Salamov A."/>
            <person name="Andreopoulos B."/>
            <person name="Baker S."/>
            <person name="Barry K."/>
            <person name="Bills G."/>
            <person name="Bluhm B."/>
            <person name="Cannon C."/>
            <person name="Castanera R."/>
            <person name="Culley D."/>
            <person name="Daum C."/>
            <person name="Ezra D."/>
            <person name="Gonzalez J."/>
            <person name="Henrissat B."/>
            <person name="Kuo A."/>
            <person name="Liang C."/>
            <person name="Lipzen A."/>
            <person name="Lutzoni F."/>
            <person name="Magnuson J."/>
            <person name="Mondo S."/>
            <person name="Nolan M."/>
            <person name="Ohm R."/>
            <person name="Pangilinan J."/>
            <person name="Park H.-J."/>
            <person name="Ramirez L."/>
            <person name="Alfaro M."/>
            <person name="Sun H."/>
            <person name="Tritt A."/>
            <person name="Yoshinaga Y."/>
            <person name="Zwiers L.-H."/>
            <person name="Turgeon B."/>
            <person name="Goodwin S."/>
            <person name="Spatafora J."/>
            <person name="Crous P."/>
            <person name="Grigoriev I."/>
        </authorList>
    </citation>
    <scope>NUCLEOTIDE SEQUENCE</scope>
    <source>
        <strain evidence="1">ATCC 200398</strain>
    </source>
</reference>
<dbReference type="Proteomes" id="UP000799755">
    <property type="component" value="Unassembled WGS sequence"/>
</dbReference>
<proteinExistence type="predicted"/>
<evidence type="ECO:0000313" key="2">
    <source>
        <dbReference type="Proteomes" id="UP000799755"/>
    </source>
</evidence>
<gene>
    <name evidence="1" type="ORF">BDR25DRAFT_237622</name>
</gene>
<keyword evidence="2" id="KW-1185">Reference proteome</keyword>
<evidence type="ECO:0000313" key="1">
    <source>
        <dbReference type="EMBL" id="KAF2466253.1"/>
    </source>
</evidence>
<dbReference type="EMBL" id="MU003525">
    <property type="protein sequence ID" value="KAF2466253.1"/>
    <property type="molecule type" value="Genomic_DNA"/>
</dbReference>
<protein>
    <submittedName>
        <fullName evidence="1">Beta-1,4-endoglucanase</fullName>
    </submittedName>
</protein>